<feature type="compositionally biased region" description="Low complexity" evidence="1">
    <location>
        <begin position="47"/>
        <end position="63"/>
    </location>
</feature>
<feature type="compositionally biased region" description="Basic residues" evidence="1">
    <location>
        <begin position="29"/>
        <end position="38"/>
    </location>
</feature>
<gene>
    <name evidence="2" type="ORF">SAMN02746009_03970</name>
</gene>
<reference evidence="3" key="1">
    <citation type="submission" date="2016-11" db="EMBL/GenBank/DDBJ databases">
        <authorList>
            <person name="Varghese N."/>
            <person name="Submissions S."/>
        </authorList>
    </citation>
    <scope>NUCLEOTIDE SEQUENCE [LARGE SCALE GENOMIC DNA]</scope>
    <source>
        <strain evidence="3">DSM 18569</strain>
    </source>
</reference>
<dbReference type="STRING" id="1121959.SAMN02746009_03970"/>
<evidence type="ECO:0000256" key="1">
    <source>
        <dbReference type="SAM" id="MobiDB-lite"/>
    </source>
</evidence>
<feature type="region of interest" description="Disordered" evidence="1">
    <location>
        <begin position="1"/>
        <end position="68"/>
    </location>
</feature>
<protein>
    <submittedName>
        <fullName evidence="2">Uncharacterized protein</fullName>
    </submittedName>
</protein>
<evidence type="ECO:0000313" key="2">
    <source>
        <dbReference type="EMBL" id="SHM11919.1"/>
    </source>
</evidence>
<dbReference type="EMBL" id="FRAS01000035">
    <property type="protein sequence ID" value="SHM11919.1"/>
    <property type="molecule type" value="Genomic_DNA"/>
</dbReference>
<accession>A0A1M7G7T4</accession>
<keyword evidence="3" id="KW-1185">Reference proteome</keyword>
<organism evidence="2 3">
    <name type="scientific">Hymenobacter psychrotolerans DSM 18569</name>
    <dbReference type="NCBI Taxonomy" id="1121959"/>
    <lineage>
        <taxon>Bacteria</taxon>
        <taxon>Pseudomonadati</taxon>
        <taxon>Bacteroidota</taxon>
        <taxon>Cytophagia</taxon>
        <taxon>Cytophagales</taxon>
        <taxon>Hymenobacteraceae</taxon>
        <taxon>Hymenobacter</taxon>
    </lineage>
</organism>
<dbReference type="Proteomes" id="UP000183947">
    <property type="component" value="Unassembled WGS sequence"/>
</dbReference>
<evidence type="ECO:0000313" key="3">
    <source>
        <dbReference type="Proteomes" id="UP000183947"/>
    </source>
</evidence>
<dbReference type="AlphaFoldDB" id="A0A1M7G7T4"/>
<name>A0A1M7G7T4_9BACT</name>
<sequence length="165" mass="17830">MLEGEGLSGAELFDDTAQPNGAGPARPTAPKKKVAPKKKGVEADTIRAAATAPRAASGRGRPALPELPFSRSPIAQVETFIAAFAGTDYQLADLRHYHQLVATWRDKNTGLEPTRRDWVATAKRFMLNDAADNRLKLAPAHHAGPDAHDPGAFFARTGFKSKYDR</sequence>
<proteinExistence type="predicted"/>